<dbReference type="Proteomes" id="UP000646776">
    <property type="component" value="Unassembled WGS sequence"/>
</dbReference>
<dbReference type="EMBL" id="BMSA01000017">
    <property type="protein sequence ID" value="GGT68298.1"/>
    <property type="molecule type" value="Genomic_DNA"/>
</dbReference>
<keyword evidence="1" id="KW-0560">Oxidoreductase</keyword>
<gene>
    <name evidence="3" type="ORF">GCM10010226_52590</name>
</gene>
<dbReference type="AlphaFoldDB" id="A0A918LXH1"/>
<dbReference type="InterPro" id="IPR011251">
    <property type="entry name" value="Luciferase-like_dom"/>
</dbReference>
<reference evidence="3" key="1">
    <citation type="journal article" date="2014" name="Int. J. Syst. Evol. Microbiol.">
        <title>Complete genome sequence of Corynebacterium casei LMG S-19264T (=DSM 44701T), isolated from a smear-ripened cheese.</title>
        <authorList>
            <consortium name="US DOE Joint Genome Institute (JGI-PGF)"/>
            <person name="Walter F."/>
            <person name="Albersmeier A."/>
            <person name="Kalinowski J."/>
            <person name="Ruckert C."/>
        </authorList>
    </citation>
    <scope>NUCLEOTIDE SEQUENCE</scope>
    <source>
        <strain evidence="3">JCM 4125</strain>
    </source>
</reference>
<dbReference type="GO" id="GO:0016705">
    <property type="term" value="F:oxidoreductase activity, acting on paired donors, with incorporation or reduction of molecular oxygen"/>
    <property type="evidence" value="ECO:0007669"/>
    <property type="project" value="InterPro"/>
</dbReference>
<evidence type="ECO:0000259" key="2">
    <source>
        <dbReference type="Pfam" id="PF00296"/>
    </source>
</evidence>
<dbReference type="InterPro" id="IPR036661">
    <property type="entry name" value="Luciferase-like_sf"/>
</dbReference>
<dbReference type="CDD" id="cd01097">
    <property type="entry name" value="Tetrahydromethanopterin_reductase"/>
    <property type="match status" value="1"/>
</dbReference>
<dbReference type="SUPFAM" id="SSF51679">
    <property type="entry name" value="Bacterial luciferase-like"/>
    <property type="match status" value="1"/>
</dbReference>
<dbReference type="Gene3D" id="3.20.20.30">
    <property type="entry name" value="Luciferase-like domain"/>
    <property type="match status" value="1"/>
</dbReference>
<dbReference type="PANTHER" id="PTHR43244">
    <property type="match status" value="1"/>
</dbReference>
<proteinExistence type="predicted"/>
<evidence type="ECO:0000313" key="4">
    <source>
        <dbReference type="Proteomes" id="UP000646776"/>
    </source>
</evidence>
<dbReference type="Pfam" id="PF00296">
    <property type="entry name" value="Bac_luciferase"/>
    <property type="match status" value="1"/>
</dbReference>
<organism evidence="3 4">
    <name type="scientific">Streptomyces phaeofaciens</name>
    <dbReference type="NCBI Taxonomy" id="68254"/>
    <lineage>
        <taxon>Bacteria</taxon>
        <taxon>Bacillati</taxon>
        <taxon>Actinomycetota</taxon>
        <taxon>Actinomycetes</taxon>
        <taxon>Kitasatosporales</taxon>
        <taxon>Streptomycetaceae</taxon>
        <taxon>Streptomyces</taxon>
    </lineage>
</organism>
<dbReference type="InterPro" id="IPR050564">
    <property type="entry name" value="F420-G6PD/mer"/>
</dbReference>
<sequence length="176" mass="19234">MTCPLVRTHPAVIAQAAETSAVQLGGRFRLGVGTGEALIEHILGTVWPEAPVRLEMLEEAHQIIRRLFTGERISHRGAHYTVKNARLYTLRKEPEPIDVSAFGPQDAEVAARIGHGLISMMPEESVVERFRCGGGGAKPVYGGLVVCWGSDEREVVRTAHRLRPTNSCPASSRRSC</sequence>
<dbReference type="NCBIfam" id="TIGR03557">
    <property type="entry name" value="F420_G6P_family"/>
    <property type="match status" value="1"/>
</dbReference>
<dbReference type="PANTHER" id="PTHR43244:SF1">
    <property type="entry name" value="5,10-METHYLENETETRAHYDROMETHANOPTERIN REDUCTASE"/>
    <property type="match status" value="1"/>
</dbReference>
<evidence type="ECO:0000313" key="3">
    <source>
        <dbReference type="EMBL" id="GGT68298.1"/>
    </source>
</evidence>
<accession>A0A918LXH1</accession>
<evidence type="ECO:0000256" key="1">
    <source>
        <dbReference type="ARBA" id="ARBA00023002"/>
    </source>
</evidence>
<reference evidence="3" key="2">
    <citation type="submission" date="2020-09" db="EMBL/GenBank/DDBJ databases">
        <authorList>
            <person name="Sun Q."/>
            <person name="Ohkuma M."/>
        </authorList>
    </citation>
    <scope>NUCLEOTIDE SEQUENCE</scope>
    <source>
        <strain evidence="3">JCM 4125</strain>
    </source>
</reference>
<dbReference type="InterPro" id="IPR019945">
    <property type="entry name" value="F420_G6P_DH-rel"/>
</dbReference>
<feature type="domain" description="Luciferase-like" evidence="2">
    <location>
        <begin position="2"/>
        <end position="129"/>
    </location>
</feature>
<comment type="caution">
    <text evidence="3">The sequence shown here is derived from an EMBL/GenBank/DDBJ whole genome shotgun (WGS) entry which is preliminary data.</text>
</comment>
<protein>
    <recommendedName>
        <fullName evidence="2">Luciferase-like domain-containing protein</fullName>
    </recommendedName>
</protein>
<name>A0A918LXH1_9ACTN</name>
<keyword evidence="4" id="KW-1185">Reference proteome</keyword>